<dbReference type="EMBL" id="JBCGBO010000004">
    <property type="protein sequence ID" value="KAK9208132.1"/>
    <property type="molecule type" value="Genomic_DNA"/>
</dbReference>
<proteinExistence type="predicted"/>
<comment type="caution">
    <text evidence="2">The sequence shown here is derived from an EMBL/GenBank/DDBJ whole genome shotgun (WGS) entry which is preliminary data.</text>
</comment>
<dbReference type="Proteomes" id="UP001428341">
    <property type="component" value="Unassembled WGS sequence"/>
</dbReference>
<sequence>MALLSMPHAVVSSPNFHRKIAGPPPDFAGPPSDIAGITARPRRKVAGPPSGSPEGRRTLPEGRRNPAGLCRKIAGPPPPTTGPKQNCPKTSADYERDITRREAMIHQPPSSSYNPLYRGTLRPSSG</sequence>
<accession>A0AAP0MCZ1</accession>
<evidence type="ECO:0000313" key="3">
    <source>
        <dbReference type="Proteomes" id="UP001428341"/>
    </source>
</evidence>
<reference evidence="2 3" key="1">
    <citation type="submission" date="2024-05" db="EMBL/GenBank/DDBJ databases">
        <title>Haplotype-resolved chromosome-level genome assembly of Huyou (Citrus changshanensis).</title>
        <authorList>
            <person name="Miao C."/>
            <person name="Chen W."/>
            <person name="Wu Y."/>
            <person name="Wang L."/>
            <person name="Zhao S."/>
            <person name="Grierson D."/>
            <person name="Xu C."/>
            <person name="Chen K."/>
        </authorList>
    </citation>
    <scope>NUCLEOTIDE SEQUENCE [LARGE SCALE GENOMIC DNA]</scope>
    <source>
        <strain evidence="2">01-14</strain>
        <tissue evidence="2">Leaf</tissue>
    </source>
</reference>
<dbReference type="AlphaFoldDB" id="A0AAP0MCZ1"/>
<feature type="compositionally biased region" description="Basic and acidic residues" evidence="1">
    <location>
        <begin position="92"/>
        <end position="104"/>
    </location>
</feature>
<evidence type="ECO:0000313" key="2">
    <source>
        <dbReference type="EMBL" id="KAK9208132.1"/>
    </source>
</evidence>
<gene>
    <name evidence="2" type="ORF">WN944_000486</name>
</gene>
<organism evidence="2 3">
    <name type="scientific">Citrus x changshan-huyou</name>
    <dbReference type="NCBI Taxonomy" id="2935761"/>
    <lineage>
        <taxon>Eukaryota</taxon>
        <taxon>Viridiplantae</taxon>
        <taxon>Streptophyta</taxon>
        <taxon>Embryophyta</taxon>
        <taxon>Tracheophyta</taxon>
        <taxon>Spermatophyta</taxon>
        <taxon>Magnoliopsida</taxon>
        <taxon>eudicotyledons</taxon>
        <taxon>Gunneridae</taxon>
        <taxon>Pentapetalae</taxon>
        <taxon>rosids</taxon>
        <taxon>malvids</taxon>
        <taxon>Sapindales</taxon>
        <taxon>Rutaceae</taxon>
        <taxon>Aurantioideae</taxon>
        <taxon>Citrus</taxon>
    </lineage>
</organism>
<protein>
    <submittedName>
        <fullName evidence="2">Uncharacterized protein</fullName>
    </submittedName>
</protein>
<feature type="region of interest" description="Disordered" evidence="1">
    <location>
        <begin position="15"/>
        <end position="126"/>
    </location>
</feature>
<keyword evidence="3" id="KW-1185">Reference proteome</keyword>
<evidence type="ECO:0000256" key="1">
    <source>
        <dbReference type="SAM" id="MobiDB-lite"/>
    </source>
</evidence>
<feature type="compositionally biased region" description="Basic and acidic residues" evidence="1">
    <location>
        <begin position="54"/>
        <end position="64"/>
    </location>
</feature>
<name>A0AAP0MCZ1_9ROSI</name>